<dbReference type="SUPFAM" id="SSF52540">
    <property type="entry name" value="P-loop containing nucleoside triphosphate hydrolases"/>
    <property type="match status" value="1"/>
</dbReference>
<evidence type="ECO:0000256" key="2">
    <source>
        <dbReference type="SAM" id="Phobius"/>
    </source>
</evidence>
<dbReference type="InterPro" id="IPR003593">
    <property type="entry name" value="AAA+_ATPase"/>
</dbReference>
<feature type="domain" description="AAA+ ATPase" evidence="3">
    <location>
        <begin position="133"/>
        <end position="336"/>
    </location>
</feature>
<comment type="caution">
    <text evidence="4">The sequence shown here is derived from an EMBL/GenBank/DDBJ whole genome shotgun (WGS) entry which is preliminary data.</text>
</comment>
<evidence type="ECO:0000313" key="4">
    <source>
        <dbReference type="EMBL" id="CAG8466700.1"/>
    </source>
</evidence>
<keyword evidence="5" id="KW-1185">Reference proteome</keyword>
<evidence type="ECO:0000313" key="5">
    <source>
        <dbReference type="Proteomes" id="UP000789901"/>
    </source>
</evidence>
<organism evidence="4 5">
    <name type="scientific">Gigaspora margarita</name>
    <dbReference type="NCBI Taxonomy" id="4874"/>
    <lineage>
        <taxon>Eukaryota</taxon>
        <taxon>Fungi</taxon>
        <taxon>Fungi incertae sedis</taxon>
        <taxon>Mucoromycota</taxon>
        <taxon>Glomeromycotina</taxon>
        <taxon>Glomeromycetes</taxon>
        <taxon>Diversisporales</taxon>
        <taxon>Gigasporaceae</taxon>
        <taxon>Gigaspora</taxon>
    </lineage>
</organism>
<dbReference type="Proteomes" id="UP000789901">
    <property type="component" value="Unassembled WGS sequence"/>
</dbReference>
<keyword evidence="1" id="KW-0175">Coiled coil</keyword>
<evidence type="ECO:0000256" key="1">
    <source>
        <dbReference type="SAM" id="Coils"/>
    </source>
</evidence>
<dbReference type="SMART" id="SM00382">
    <property type="entry name" value="AAA"/>
    <property type="match status" value="1"/>
</dbReference>
<feature type="coiled-coil region" evidence="1">
    <location>
        <begin position="167"/>
        <end position="197"/>
    </location>
</feature>
<protein>
    <submittedName>
        <fullName evidence="4">46062_t:CDS:1</fullName>
    </submittedName>
</protein>
<feature type="transmembrane region" description="Helical" evidence="2">
    <location>
        <begin position="9"/>
        <end position="30"/>
    </location>
</feature>
<proteinExistence type="predicted"/>
<dbReference type="InterPro" id="IPR027417">
    <property type="entry name" value="P-loop_NTPase"/>
</dbReference>
<sequence>MLGTIRKIILVLIVTAVVVLFGLLGFNVYLNYKKTRIEEQKEKERQEAKAHILSVENINHLGMIDHETVSCQNCNSCQDCQAGEECLSMQPKLIFTRKVKEYIHDVLDSVIKQVNGEELEPDNYKDNVTPFLKRYNAVLYGAPGTGKTELVNELVHHLHEKFSNPEIRELTKEIEKIEEELKEARQQQLKVSQKSEETTREDKAFEQKVAQIIPPVFKIDGVQLQTGGAVTDQPNPEDKLRMIIEKCKKQYFDNAYSDKPYIVFIEEADQGKNVMTAEKGKLLEEFKNFLSTSEDKAGLRAKAQDPNSIIIIATNNFDQIDPAVVRRGRLGEKLNFN</sequence>
<dbReference type="Gene3D" id="3.40.50.300">
    <property type="entry name" value="P-loop containing nucleotide triphosphate hydrolases"/>
    <property type="match status" value="2"/>
</dbReference>
<dbReference type="EMBL" id="CAJVQB010000100">
    <property type="protein sequence ID" value="CAG8466700.1"/>
    <property type="molecule type" value="Genomic_DNA"/>
</dbReference>
<name>A0ABM8VWW1_GIGMA</name>
<gene>
    <name evidence="4" type="ORF">GMARGA_LOCUS574</name>
</gene>
<dbReference type="Pfam" id="PF00004">
    <property type="entry name" value="AAA"/>
    <property type="match status" value="1"/>
</dbReference>
<keyword evidence="2" id="KW-1133">Transmembrane helix</keyword>
<keyword evidence="2" id="KW-0472">Membrane</keyword>
<accession>A0ABM8VWW1</accession>
<keyword evidence="2" id="KW-0812">Transmembrane</keyword>
<dbReference type="InterPro" id="IPR003959">
    <property type="entry name" value="ATPase_AAA_core"/>
</dbReference>
<reference evidence="4 5" key="1">
    <citation type="submission" date="2021-06" db="EMBL/GenBank/DDBJ databases">
        <authorList>
            <person name="Kallberg Y."/>
            <person name="Tangrot J."/>
            <person name="Rosling A."/>
        </authorList>
    </citation>
    <scope>NUCLEOTIDE SEQUENCE [LARGE SCALE GENOMIC DNA]</scope>
    <source>
        <strain evidence="4 5">120-4 pot B 10/14</strain>
    </source>
</reference>
<evidence type="ECO:0000259" key="3">
    <source>
        <dbReference type="SMART" id="SM00382"/>
    </source>
</evidence>